<feature type="domain" description="Response regulatory" evidence="2">
    <location>
        <begin position="6"/>
        <end position="114"/>
    </location>
</feature>
<dbReference type="PANTHER" id="PTHR45526:SF1">
    <property type="entry name" value="TRANSCRIPTIONAL REGULATORY PROTEIN DCUR-RELATED"/>
    <property type="match status" value="1"/>
</dbReference>
<dbReference type="InterPro" id="IPR051271">
    <property type="entry name" value="2C-system_Tx_regulators"/>
</dbReference>
<dbReference type="Pfam" id="PF00072">
    <property type="entry name" value="Response_reg"/>
    <property type="match status" value="1"/>
</dbReference>
<sequence>MAPKQCLIIGDSNTTELSNYLNQLPLFSAADVCTSLTEAWKMLRQKSYNLVWLDMHKPDQTGLDMIRSFPKHIPVIVTSTHADFAVDSFDLGVVDYLLKPFTFLRFTRAINRALSAQLTTGNATKHPFIFLKMGYSFQRFDYQDIDYVQAYGIYSKIIRRQKVDAVNDTISNLEQGLPNEQFLRVHKSYIVNLAKMTSYSSRTISIGDHQIPLGAAYRERFQGFLSLLNNKRED</sequence>
<dbReference type="PROSITE" id="PS50930">
    <property type="entry name" value="HTH_LYTTR"/>
    <property type="match status" value="1"/>
</dbReference>
<evidence type="ECO:0000313" key="4">
    <source>
        <dbReference type="EMBL" id="RRB04757.1"/>
    </source>
</evidence>
<accession>A0A3P1BUK1</accession>
<evidence type="ECO:0000313" key="5">
    <source>
        <dbReference type="Proteomes" id="UP000271925"/>
    </source>
</evidence>
<dbReference type="RefSeq" id="WP_124875798.1">
    <property type="nucleotide sequence ID" value="NZ_RQJO01000008.1"/>
</dbReference>
<name>A0A3P1BUK1_9BACT</name>
<dbReference type="SMART" id="SM00850">
    <property type="entry name" value="LytTR"/>
    <property type="match status" value="1"/>
</dbReference>
<dbReference type="Gene3D" id="3.40.50.2300">
    <property type="match status" value="1"/>
</dbReference>
<protein>
    <submittedName>
        <fullName evidence="4">DNA-binding response regulator</fullName>
    </submittedName>
</protein>
<dbReference type="SUPFAM" id="SSF52172">
    <property type="entry name" value="CheY-like"/>
    <property type="match status" value="1"/>
</dbReference>
<comment type="caution">
    <text evidence="4">The sequence shown here is derived from an EMBL/GenBank/DDBJ whole genome shotgun (WGS) entry which is preliminary data.</text>
</comment>
<evidence type="ECO:0000259" key="2">
    <source>
        <dbReference type="PROSITE" id="PS50110"/>
    </source>
</evidence>
<dbReference type="EMBL" id="RQJO01000008">
    <property type="protein sequence ID" value="RRB04757.1"/>
    <property type="molecule type" value="Genomic_DNA"/>
</dbReference>
<keyword evidence="1" id="KW-0597">Phosphoprotein</keyword>
<dbReference type="InterPro" id="IPR011006">
    <property type="entry name" value="CheY-like_superfamily"/>
</dbReference>
<proteinExistence type="predicted"/>
<dbReference type="SMART" id="SM00448">
    <property type="entry name" value="REC"/>
    <property type="match status" value="1"/>
</dbReference>
<dbReference type="InterPro" id="IPR001789">
    <property type="entry name" value="Sig_transdc_resp-reg_receiver"/>
</dbReference>
<dbReference type="Gene3D" id="2.40.50.1020">
    <property type="entry name" value="LytTr DNA-binding domain"/>
    <property type="match status" value="1"/>
</dbReference>
<dbReference type="InterPro" id="IPR007492">
    <property type="entry name" value="LytTR_DNA-bd_dom"/>
</dbReference>
<dbReference type="Proteomes" id="UP000271925">
    <property type="component" value="Unassembled WGS sequence"/>
</dbReference>
<dbReference type="Pfam" id="PF04397">
    <property type="entry name" value="LytTR"/>
    <property type="match status" value="1"/>
</dbReference>
<gene>
    <name evidence="4" type="ORF">EHT25_14925</name>
</gene>
<dbReference type="PROSITE" id="PS50110">
    <property type="entry name" value="RESPONSE_REGULATORY"/>
    <property type="match status" value="1"/>
</dbReference>
<keyword evidence="4" id="KW-0238">DNA-binding</keyword>
<dbReference type="OrthoDB" id="940781at2"/>
<dbReference type="PANTHER" id="PTHR45526">
    <property type="entry name" value="TRANSCRIPTIONAL REGULATORY PROTEIN DPIA"/>
    <property type="match status" value="1"/>
</dbReference>
<organism evidence="4 5">
    <name type="scientific">Larkinella rosea</name>
    <dbReference type="NCBI Taxonomy" id="2025312"/>
    <lineage>
        <taxon>Bacteria</taxon>
        <taxon>Pseudomonadati</taxon>
        <taxon>Bacteroidota</taxon>
        <taxon>Cytophagia</taxon>
        <taxon>Cytophagales</taxon>
        <taxon>Spirosomataceae</taxon>
        <taxon>Larkinella</taxon>
    </lineage>
</organism>
<dbReference type="AlphaFoldDB" id="A0A3P1BUK1"/>
<evidence type="ECO:0000259" key="3">
    <source>
        <dbReference type="PROSITE" id="PS50930"/>
    </source>
</evidence>
<dbReference type="GO" id="GO:0003677">
    <property type="term" value="F:DNA binding"/>
    <property type="evidence" value="ECO:0007669"/>
    <property type="project" value="UniProtKB-KW"/>
</dbReference>
<reference evidence="4 5" key="1">
    <citation type="submission" date="2018-11" db="EMBL/GenBank/DDBJ databases">
        <authorList>
            <person name="Zhou Z."/>
            <person name="Wang G."/>
        </authorList>
    </citation>
    <scope>NUCLEOTIDE SEQUENCE [LARGE SCALE GENOMIC DNA]</scope>
    <source>
        <strain evidence="4 5">KCTC52004</strain>
    </source>
</reference>
<feature type="domain" description="HTH LytTR-type" evidence="3">
    <location>
        <begin position="140"/>
        <end position="195"/>
    </location>
</feature>
<evidence type="ECO:0000256" key="1">
    <source>
        <dbReference type="PROSITE-ProRule" id="PRU00169"/>
    </source>
</evidence>
<dbReference type="GO" id="GO:0000156">
    <property type="term" value="F:phosphorelay response regulator activity"/>
    <property type="evidence" value="ECO:0007669"/>
    <property type="project" value="TreeGrafter"/>
</dbReference>
<keyword evidence="5" id="KW-1185">Reference proteome</keyword>
<feature type="modified residue" description="4-aspartylphosphate" evidence="1">
    <location>
        <position position="54"/>
    </location>
</feature>